<feature type="compositionally biased region" description="Basic and acidic residues" evidence="1">
    <location>
        <begin position="1"/>
        <end position="28"/>
    </location>
</feature>
<dbReference type="AlphaFoldDB" id="A0A368SI42"/>
<accession>A0A368SI42</accession>
<protein>
    <submittedName>
        <fullName evidence="2">Uncharacterized protein</fullName>
    </submittedName>
</protein>
<proteinExistence type="predicted"/>
<evidence type="ECO:0000313" key="2">
    <source>
        <dbReference type="EMBL" id="RCV42024.1"/>
    </source>
</evidence>
<sequence>MDRAPAKKKEHRQPRDRALGHAGKEGARPRVGGGSVRYPGRSRILDATAARRSYPNSLTNMSGTTATAANSSSLDESKLTMQFCTERKLHCLPGEFELCSCCENQLPDRQRCFLRPEECKANCPYCTPKCA</sequence>
<dbReference type="EMBL" id="CM003536">
    <property type="protein sequence ID" value="RCV42024.1"/>
    <property type="molecule type" value="Genomic_DNA"/>
</dbReference>
<dbReference type="OrthoDB" id="588897at2759"/>
<organism evidence="2">
    <name type="scientific">Setaria italica</name>
    <name type="common">Foxtail millet</name>
    <name type="synonym">Panicum italicum</name>
    <dbReference type="NCBI Taxonomy" id="4555"/>
    <lineage>
        <taxon>Eukaryota</taxon>
        <taxon>Viridiplantae</taxon>
        <taxon>Streptophyta</taxon>
        <taxon>Embryophyta</taxon>
        <taxon>Tracheophyta</taxon>
        <taxon>Spermatophyta</taxon>
        <taxon>Magnoliopsida</taxon>
        <taxon>Liliopsida</taxon>
        <taxon>Poales</taxon>
        <taxon>Poaceae</taxon>
        <taxon>PACMAD clade</taxon>
        <taxon>Panicoideae</taxon>
        <taxon>Panicodae</taxon>
        <taxon>Paniceae</taxon>
        <taxon>Cenchrinae</taxon>
        <taxon>Setaria</taxon>
    </lineage>
</organism>
<reference evidence="2" key="1">
    <citation type="journal article" date="2012" name="Nat. Biotechnol.">
        <title>Reference genome sequence of the model plant Setaria.</title>
        <authorList>
            <person name="Bennetzen J.L."/>
            <person name="Schmutz J."/>
            <person name="Wang H."/>
            <person name="Percifield R."/>
            <person name="Hawkins J."/>
            <person name="Pontaroli A.C."/>
            <person name="Estep M."/>
            <person name="Feng L."/>
            <person name="Vaughn J.N."/>
            <person name="Grimwood J."/>
            <person name="Jenkins J."/>
            <person name="Barry K."/>
            <person name="Lindquist E."/>
            <person name="Hellsten U."/>
            <person name="Deshpande S."/>
            <person name="Wang X."/>
            <person name="Wu X."/>
            <person name="Mitros T."/>
            <person name="Triplett J."/>
            <person name="Yang X."/>
            <person name="Ye C.Y."/>
            <person name="Mauro-Herrera M."/>
            <person name="Wang L."/>
            <person name="Li P."/>
            <person name="Sharma M."/>
            <person name="Sharma R."/>
            <person name="Ronald P.C."/>
            <person name="Panaud O."/>
            <person name="Kellogg E.A."/>
            <person name="Brutnell T.P."/>
            <person name="Doust A.N."/>
            <person name="Tuskan G.A."/>
            <person name="Rokhsar D."/>
            <person name="Devos K.M."/>
        </authorList>
    </citation>
    <scope>NUCLEOTIDE SEQUENCE [LARGE SCALE GENOMIC DNA]</scope>
    <source>
        <strain evidence="2">Yugu1</strain>
    </source>
</reference>
<feature type="region of interest" description="Disordered" evidence="1">
    <location>
        <begin position="1"/>
        <end position="39"/>
    </location>
</feature>
<evidence type="ECO:0000256" key="1">
    <source>
        <dbReference type="SAM" id="MobiDB-lite"/>
    </source>
</evidence>
<reference evidence="2" key="2">
    <citation type="submission" date="2015-07" db="EMBL/GenBank/DDBJ databases">
        <authorList>
            <person name="Noorani M."/>
        </authorList>
    </citation>
    <scope>NUCLEOTIDE SEQUENCE</scope>
    <source>
        <strain evidence="2">Yugu1</strain>
    </source>
</reference>
<name>A0A368SI42_SETIT</name>
<gene>
    <name evidence="2" type="ORF">SETIT_9G181900v2</name>
</gene>